<evidence type="ECO:0000313" key="2">
    <source>
        <dbReference type="EMBL" id="MBB6041664.1"/>
    </source>
</evidence>
<evidence type="ECO:0000313" key="3">
    <source>
        <dbReference type="Proteomes" id="UP000522163"/>
    </source>
</evidence>
<reference evidence="2 3" key="1">
    <citation type="submission" date="2020-08" db="EMBL/GenBank/DDBJ databases">
        <title>Genomic Encyclopedia of Type Strains, Phase IV (KMG-IV): sequencing the most valuable type-strain genomes for metagenomic binning, comparative biology and taxonomic classification.</title>
        <authorList>
            <person name="Goeker M."/>
        </authorList>
    </citation>
    <scope>NUCLEOTIDE SEQUENCE [LARGE SCALE GENOMIC DNA]</scope>
    <source>
        <strain evidence="2 3">DSM 17245</strain>
    </source>
</reference>
<feature type="domain" description="DUF6630" evidence="1">
    <location>
        <begin position="131"/>
        <end position="265"/>
    </location>
</feature>
<dbReference type="Pfam" id="PF20335">
    <property type="entry name" value="DUF6630"/>
    <property type="match status" value="1"/>
</dbReference>
<dbReference type="GeneID" id="85015190"/>
<sequence>MSIYNWIQKVLFENYEEWHMKDPLYEGNGFHISGIDNTLKAMHDGYIFYTELTPSHAVKGCTSMKAVVGKSKELVNLYLKIEDKKYLISDLSYSDAVKIMRAFVKKEVLPDEKTYTEVIGNDDAIVKSAFEELTKLLMADSKTAQRFLKKHKHESMEDMDHAWEELFFALERKGKLIELDWKARKDSFIPAVRKLSAGLNLVPDEKILNDEEDIPRWGNILNAQWTEYVLSAMDIGSDSYALMVLSKEDFEKARELAKVILHRIAVIEEM</sequence>
<comment type="caution">
    <text evidence="2">The sequence shown here is derived from an EMBL/GenBank/DDBJ whole genome shotgun (WGS) entry which is preliminary data.</text>
</comment>
<dbReference type="InterPro" id="IPR046582">
    <property type="entry name" value="DUF6630"/>
</dbReference>
<dbReference type="EMBL" id="JACHHH010000008">
    <property type="protein sequence ID" value="MBB6041664.1"/>
    <property type="molecule type" value="Genomic_DNA"/>
</dbReference>
<dbReference type="AlphaFoldDB" id="A0A7W9SGE4"/>
<gene>
    <name evidence="2" type="ORF">HNQ46_001654</name>
</gene>
<name>A0A7W9SGE4_9FIRM</name>
<dbReference type="RefSeq" id="WP_183684255.1">
    <property type="nucleotide sequence ID" value="NZ_JACHHH010000008.1"/>
</dbReference>
<evidence type="ECO:0000259" key="1">
    <source>
        <dbReference type="Pfam" id="PF20335"/>
    </source>
</evidence>
<protein>
    <recommendedName>
        <fullName evidence="1">DUF6630 domain-containing protein</fullName>
    </recommendedName>
</protein>
<proteinExistence type="predicted"/>
<organism evidence="2 3">
    <name type="scientific">Oribacterium sinus</name>
    <dbReference type="NCBI Taxonomy" id="237576"/>
    <lineage>
        <taxon>Bacteria</taxon>
        <taxon>Bacillati</taxon>
        <taxon>Bacillota</taxon>
        <taxon>Clostridia</taxon>
        <taxon>Lachnospirales</taxon>
        <taxon>Lachnospiraceae</taxon>
        <taxon>Oribacterium</taxon>
    </lineage>
</organism>
<accession>A0A7W9SGE4</accession>
<dbReference type="Proteomes" id="UP000522163">
    <property type="component" value="Unassembled WGS sequence"/>
</dbReference>